<dbReference type="EMBL" id="CP034465">
    <property type="protein sequence ID" value="AZP04258.1"/>
    <property type="molecule type" value="Genomic_DNA"/>
</dbReference>
<dbReference type="Gene3D" id="2.40.50.180">
    <property type="entry name" value="CheA-289, Domain 4"/>
    <property type="match status" value="1"/>
</dbReference>
<dbReference type="GO" id="GO:0006935">
    <property type="term" value="P:chemotaxis"/>
    <property type="evidence" value="ECO:0007669"/>
    <property type="project" value="InterPro"/>
</dbReference>
<dbReference type="InterPro" id="IPR036061">
    <property type="entry name" value="CheW-like_dom_sf"/>
</dbReference>
<dbReference type="PROSITE" id="PS50851">
    <property type="entry name" value="CHEW"/>
    <property type="match status" value="1"/>
</dbReference>
<evidence type="ECO:0000259" key="1">
    <source>
        <dbReference type="PROSITE" id="PS50851"/>
    </source>
</evidence>
<dbReference type="GO" id="GO:0007165">
    <property type="term" value="P:signal transduction"/>
    <property type="evidence" value="ECO:0007669"/>
    <property type="project" value="InterPro"/>
</dbReference>
<proteinExistence type="predicted"/>
<dbReference type="Proteomes" id="UP000273326">
    <property type="component" value="Chromosome"/>
</dbReference>
<dbReference type="GO" id="GO:0005829">
    <property type="term" value="C:cytosol"/>
    <property type="evidence" value="ECO:0007669"/>
    <property type="project" value="TreeGrafter"/>
</dbReference>
<evidence type="ECO:0000313" key="3">
    <source>
        <dbReference type="Proteomes" id="UP000273326"/>
    </source>
</evidence>
<dbReference type="Pfam" id="PF01584">
    <property type="entry name" value="CheW"/>
    <property type="match status" value="1"/>
</dbReference>
<keyword evidence="3" id="KW-1185">Reference proteome</keyword>
<dbReference type="PANTHER" id="PTHR22617:SF23">
    <property type="entry name" value="CHEMOTAXIS PROTEIN CHEW"/>
    <property type="match status" value="1"/>
</dbReference>
<gene>
    <name evidence="2" type="ORF">EJN90_06160</name>
</gene>
<dbReference type="KEGG" id="jeh:EJN90_06160"/>
<name>A0A3S9HA76_9LACT</name>
<dbReference type="InterPro" id="IPR039315">
    <property type="entry name" value="CheW"/>
</dbReference>
<dbReference type="Gene3D" id="2.30.30.40">
    <property type="entry name" value="SH3 Domains"/>
    <property type="match status" value="1"/>
</dbReference>
<accession>A0A3S9HA76</accession>
<sequence>MGGIHLQLVIISLKDKLYAVQSSEVDEITGPQKWTEVPKAPQWVLGLINLRGNILSLIDFDKFLNNHGNTQQEEKLCYNNTVIIKSGKRKVALALGDVEEVVDVDESHIQLMDEQVNDAVEGVLLRNDRVINLINLPTLFSENEG</sequence>
<dbReference type="OrthoDB" id="9794382at2"/>
<dbReference type="PANTHER" id="PTHR22617">
    <property type="entry name" value="CHEMOTAXIS SENSOR HISTIDINE KINASE-RELATED"/>
    <property type="match status" value="1"/>
</dbReference>
<protein>
    <recommendedName>
        <fullName evidence="1">CheW-like domain-containing protein</fullName>
    </recommendedName>
</protein>
<dbReference type="InterPro" id="IPR002545">
    <property type="entry name" value="CheW-lke_dom"/>
</dbReference>
<dbReference type="SMART" id="SM00260">
    <property type="entry name" value="CheW"/>
    <property type="match status" value="1"/>
</dbReference>
<evidence type="ECO:0000313" key="2">
    <source>
        <dbReference type="EMBL" id="AZP04258.1"/>
    </source>
</evidence>
<feature type="domain" description="CheW-like" evidence="1">
    <location>
        <begin position="5"/>
        <end position="145"/>
    </location>
</feature>
<dbReference type="SUPFAM" id="SSF50341">
    <property type="entry name" value="CheW-like"/>
    <property type="match status" value="1"/>
</dbReference>
<reference evidence="3" key="1">
    <citation type="submission" date="2018-12" db="EMBL/GenBank/DDBJ databases">
        <title>Complete genome sequencing of Jeotgalibaca sp. H21T32.</title>
        <authorList>
            <person name="Bae J.-W."/>
            <person name="Lee S.-Y."/>
        </authorList>
    </citation>
    <scope>NUCLEOTIDE SEQUENCE [LARGE SCALE GENOMIC DNA]</scope>
    <source>
        <strain evidence="3">H21T32</strain>
    </source>
</reference>
<dbReference type="AlphaFoldDB" id="A0A3S9HA76"/>
<organism evidence="2 3">
    <name type="scientific">Jeotgalibaca ciconiae</name>
    <dbReference type="NCBI Taxonomy" id="2496265"/>
    <lineage>
        <taxon>Bacteria</taxon>
        <taxon>Bacillati</taxon>
        <taxon>Bacillota</taxon>
        <taxon>Bacilli</taxon>
        <taxon>Lactobacillales</taxon>
        <taxon>Carnobacteriaceae</taxon>
        <taxon>Jeotgalibaca</taxon>
    </lineage>
</organism>